<dbReference type="InterPro" id="IPR017452">
    <property type="entry name" value="GPCR_Rhodpsn_7TM"/>
</dbReference>
<evidence type="ECO:0000313" key="12">
    <source>
        <dbReference type="Proteomes" id="UP001201812"/>
    </source>
</evidence>
<evidence type="ECO:0000256" key="8">
    <source>
        <dbReference type="ARBA" id="ARBA00023224"/>
    </source>
</evidence>
<feature type="transmembrane region" description="Helical" evidence="9">
    <location>
        <begin position="498"/>
        <end position="518"/>
    </location>
</feature>
<dbReference type="PANTHER" id="PTHR24230:SF136">
    <property type="entry name" value="G-PROTEIN COUPLED RECEPTORS FAMILY 1 PROFILE DOMAIN-CONTAINING PROTEIN"/>
    <property type="match status" value="1"/>
</dbReference>
<keyword evidence="5" id="KW-0297">G-protein coupled receptor</keyword>
<evidence type="ECO:0000313" key="11">
    <source>
        <dbReference type="EMBL" id="KAI1723943.1"/>
    </source>
</evidence>
<keyword evidence="7 11" id="KW-0675">Receptor</keyword>
<keyword evidence="8" id="KW-0807">Transducer</keyword>
<keyword evidence="4 9" id="KW-1133">Transmembrane helix</keyword>
<reference evidence="11" key="1">
    <citation type="submission" date="2022-01" db="EMBL/GenBank/DDBJ databases">
        <title>Genome Sequence Resource for Two Populations of Ditylenchus destructor, the Migratory Endoparasitic Phytonematode.</title>
        <authorList>
            <person name="Zhang H."/>
            <person name="Lin R."/>
            <person name="Xie B."/>
        </authorList>
    </citation>
    <scope>NUCLEOTIDE SEQUENCE</scope>
    <source>
        <strain evidence="11">BazhouSP</strain>
    </source>
</reference>
<dbReference type="PROSITE" id="PS50262">
    <property type="entry name" value="G_PROTEIN_RECEP_F1_2"/>
    <property type="match status" value="1"/>
</dbReference>
<comment type="caution">
    <text evidence="11">The sequence shown here is derived from an EMBL/GenBank/DDBJ whole genome shotgun (WGS) entry which is preliminary data.</text>
</comment>
<dbReference type="InterPro" id="IPR000276">
    <property type="entry name" value="GPCR_Rhodpsn"/>
</dbReference>
<evidence type="ECO:0000256" key="7">
    <source>
        <dbReference type="ARBA" id="ARBA00023170"/>
    </source>
</evidence>
<feature type="transmembrane region" description="Helical" evidence="9">
    <location>
        <begin position="121"/>
        <end position="143"/>
    </location>
</feature>
<comment type="subcellular location">
    <subcellularLocation>
        <location evidence="1">Cell membrane</location>
        <topology evidence="1">Multi-pass membrane protein</topology>
    </subcellularLocation>
</comment>
<keyword evidence="2" id="KW-1003">Cell membrane</keyword>
<keyword evidence="6 9" id="KW-0472">Membrane</keyword>
<evidence type="ECO:0000256" key="6">
    <source>
        <dbReference type="ARBA" id="ARBA00023136"/>
    </source>
</evidence>
<dbReference type="Pfam" id="PF00001">
    <property type="entry name" value="7tm_1"/>
    <property type="match status" value="2"/>
</dbReference>
<evidence type="ECO:0000256" key="3">
    <source>
        <dbReference type="ARBA" id="ARBA00022692"/>
    </source>
</evidence>
<evidence type="ECO:0000256" key="2">
    <source>
        <dbReference type="ARBA" id="ARBA00022475"/>
    </source>
</evidence>
<evidence type="ECO:0000256" key="1">
    <source>
        <dbReference type="ARBA" id="ARBA00004651"/>
    </source>
</evidence>
<name>A0AAD4NGI6_9BILA</name>
<feature type="transmembrane region" description="Helical" evidence="9">
    <location>
        <begin position="288"/>
        <end position="311"/>
    </location>
</feature>
<protein>
    <submittedName>
        <fullName evidence="11">7 transmembrane receptor (Rhodopsin family) domain-containing protein</fullName>
    </submittedName>
</protein>
<evidence type="ECO:0000259" key="10">
    <source>
        <dbReference type="PROSITE" id="PS50262"/>
    </source>
</evidence>
<feature type="transmembrane region" description="Helical" evidence="9">
    <location>
        <begin position="538"/>
        <end position="557"/>
    </location>
</feature>
<accession>A0AAD4NGI6</accession>
<feature type="transmembrane region" description="Helical" evidence="9">
    <location>
        <begin position="163"/>
        <end position="181"/>
    </location>
</feature>
<dbReference type="EMBL" id="JAKKPZ010000003">
    <property type="protein sequence ID" value="KAI1723943.1"/>
    <property type="molecule type" value="Genomic_DNA"/>
</dbReference>
<dbReference type="AlphaFoldDB" id="A0AAD4NGI6"/>
<dbReference type="GO" id="GO:0008528">
    <property type="term" value="F:G protein-coupled peptide receptor activity"/>
    <property type="evidence" value="ECO:0007669"/>
    <property type="project" value="TreeGrafter"/>
</dbReference>
<keyword evidence="3 9" id="KW-0812">Transmembrane</keyword>
<dbReference type="Gene3D" id="1.20.1070.10">
    <property type="entry name" value="Rhodopsin 7-helix transmembrane proteins"/>
    <property type="match status" value="2"/>
</dbReference>
<dbReference type="PANTHER" id="PTHR24230">
    <property type="entry name" value="G-PROTEIN COUPLED RECEPTOR"/>
    <property type="match status" value="1"/>
</dbReference>
<organism evidence="11 12">
    <name type="scientific">Ditylenchus destructor</name>
    <dbReference type="NCBI Taxonomy" id="166010"/>
    <lineage>
        <taxon>Eukaryota</taxon>
        <taxon>Metazoa</taxon>
        <taxon>Ecdysozoa</taxon>
        <taxon>Nematoda</taxon>
        <taxon>Chromadorea</taxon>
        <taxon>Rhabditida</taxon>
        <taxon>Tylenchina</taxon>
        <taxon>Tylenchomorpha</taxon>
        <taxon>Sphaerularioidea</taxon>
        <taxon>Anguinidae</taxon>
        <taxon>Anguininae</taxon>
        <taxon>Ditylenchus</taxon>
    </lineage>
</organism>
<keyword evidence="12" id="KW-1185">Reference proteome</keyword>
<sequence length="566" mass="63076">MAVSAVENMTTTYEPPLGILLSSAGFSAGTESIMAFNISHQMSTSAPTSAAAPENGIGGPERSFTDTVEILIYTVCLCIGGPLNLFSFRKLLRNFNWRPGPGGAMASASSKSGAQITLLKLNLNVADLITMFIYTLSQIIWMITYQWYAGDILCRICKFFHTFGFYLNSFVVACFAIDRAMGTYRLNTLNTSREAYLRVRRMLVCAWIFAFLLSLPQSFIFRVVEPPGMANFKQCTPVWTIIGFEIDLEMSSLAAAGKLSEAERWRLIEEFQEVVKWERVYNIGHLLFVFWIPTLIIITCYAIILCILSSFSAMSIPKRIRTNMSFRNPNRLSTKNLSRNSTKPLCANERLLTEKPLVNDRTDCSDPKENLCKENSDLTTITMSPSHSFCANGSANEEIMSGKPKAGKFPVARAKSTSLKTNQAKPFTAVNRLQQEEIGQSKWAKRISLCSLNILPMRTSGNQPNGEQSDHPRGNSVMVGAFAMQTIMKARQKTKRQAALILLAYLTFWTPYNLLAMVNAFSSKEGTLKEIASMTLPFLNSMIVINPIVNPLIYGLFDRQGKSTST</sequence>
<dbReference type="SUPFAM" id="SSF81321">
    <property type="entry name" value="Family A G protein-coupled receptor-like"/>
    <property type="match status" value="1"/>
</dbReference>
<evidence type="ECO:0000256" key="5">
    <source>
        <dbReference type="ARBA" id="ARBA00023040"/>
    </source>
</evidence>
<evidence type="ECO:0000256" key="4">
    <source>
        <dbReference type="ARBA" id="ARBA00022989"/>
    </source>
</evidence>
<dbReference type="GO" id="GO:0005886">
    <property type="term" value="C:plasma membrane"/>
    <property type="evidence" value="ECO:0007669"/>
    <property type="project" value="UniProtKB-SubCell"/>
</dbReference>
<evidence type="ECO:0000256" key="9">
    <source>
        <dbReference type="SAM" id="Phobius"/>
    </source>
</evidence>
<dbReference type="Proteomes" id="UP001201812">
    <property type="component" value="Unassembled WGS sequence"/>
</dbReference>
<feature type="transmembrane region" description="Helical" evidence="9">
    <location>
        <begin position="202"/>
        <end position="224"/>
    </location>
</feature>
<proteinExistence type="predicted"/>
<dbReference type="GO" id="GO:0007218">
    <property type="term" value="P:neuropeptide signaling pathway"/>
    <property type="evidence" value="ECO:0007669"/>
    <property type="project" value="TreeGrafter"/>
</dbReference>
<feature type="transmembrane region" description="Helical" evidence="9">
    <location>
        <begin position="70"/>
        <end position="88"/>
    </location>
</feature>
<gene>
    <name evidence="11" type="ORF">DdX_04125</name>
</gene>
<dbReference type="PRINTS" id="PR00237">
    <property type="entry name" value="GPCRRHODOPSN"/>
</dbReference>
<feature type="domain" description="G-protein coupled receptors family 1 profile" evidence="10">
    <location>
        <begin position="83"/>
        <end position="554"/>
    </location>
</feature>